<gene>
    <name evidence="2" type="ORF">COHA_006293</name>
</gene>
<dbReference type="EMBL" id="JADXDR010000088">
    <property type="protein sequence ID" value="KAI7839972.1"/>
    <property type="molecule type" value="Genomic_DNA"/>
</dbReference>
<dbReference type="InterPro" id="IPR036249">
    <property type="entry name" value="Thioredoxin-like_sf"/>
</dbReference>
<evidence type="ECO:0000313" key="3">
    <source>
        <dbReference type="Proteomes" id="UP001205105"/>
    </source>
</evidence>
<keyword evidence="3" id="KW-1185">Reference proteome</keyword>
<organism evidence="2 3">
    <name type="scientific">Chlorella ohadii</name>
    <dbReference type="NCBI Taxonomy" id="2649997"/>
    <lineage>
        <taxon>Eukaryota</taxon>
        <taxon>Viridiplantae</taxon>
        <taxon>Chlorophyta</taxon>
        <taxon>core chlorophytes</taxon>
        <taxon>Trebouxiophyceae</taxon>
        <taxon>Chlorellales</taxon>
        <taxon>Chlorellaceae</taxon>
        <taxon>Chlorella clade</taxon>
        <taxon>Chlorella</taxon>
    </lineage>
</organism>
<proteinExistence type="predicted"/>
<dbReference type="SUPFAM" id="SSF52833">
    <property type="entry name" value="Thioredoxin-like"/>
    <property type="match status" value="1"/>
</dbReference>
<feature type="compositionally biased region" description="Polar residues" evidence="1">
    <location>
        <begin position="8"/>
        <end position="21"/>
    </location>
</feature>
<evidence type="ECO:0008006" key="4">
    <source>
        <dbReference type="Google" id="ProtNLM"/>
    </source>
</evidence>
<dbReference type="AlphaFoldDB" id="A0AAD5DL21"/>
<protein>
    <recommendedName>
        <fullName evidence="4">J domain-containing protein</fullName>
    </recommendedName>
</protein>
<evidence type="ECO:0000313" key="2">
    <source>
        <dbReference type="EMBL" id="KAI7839972.1"/>
    </source>
</evidence>
<name>A0AAD5DL21_9CHLO</name>
<sequence>MRHLNRPAFSSPTPTLQNPSAAAQEQWLQVQAAYEELTEQGADAYARLFRQHAPSWADVRQRAAQQAAWRAAQARQQERVRIDSAADELDSSAFARRVLAADQRPGGRPWVVQLYAHDSPFCRALSSQWEAAVREVGSLLRFGRINLHEQPMLVRFVASHLRRLFRSPQPWRELPVLFGLPRGCYSMRCAVVFSDQLTSQRLQRWAGARLLRLPALPPLSPRLLGHWCRALPEGQLGVLAVLREGQPQPLHLLEEVRKAQGRIQAAAAVWRPSDYAVWQSAVGAASPPLLVLCKGPASNRRLEAVRSSSLADSSAWAAELLRHAEPDLSQGQARPAGLLALAAAHAALAALHVASRLDLAARRCTHGLKFVSSDISWQQWAMAVLGLASLWGFKRLLDAASATDEEYAADGSPLRKPRGHSRRMAAGSSVASERVREMQHADWEPTPGRFIVLLPLPARHASSGGGSGDGGRCPAEAAAAGTAAARQRLETLAALFRSERRLLFRLAAVSDAFRQLVPEATGASQPGTSSPQEQQQLVAYVLHPRRGRYQLLPLADTQAAVLRLEDILDGGGSWLGAAR</sequence>
<comment type="caution">
    <text evidence="2">The sequence shown here is derived from an EMBL/GenBank/DDBJ whole genome shotgun (WGS) entry which is preliminary data.</text>
</comment>
<accession>A0AAD5DL21</accession>
<feature type="region of interest" description="Disordered" evidence="1">
    <location>
        <begin position="407"/>
        <end position="431"/>
    </location>
</feature>
<feature type="region of interest" description="Disordered" evidence="1">
    <location>
        <begin position="1"/>
        <end position="21"/>
    </location>
</feature>
<dbReference type="Gene3D" id="3.40.30.10">
    <property type="entry name" value="Glutaredoxin"/>
    <property type="match status" value="1"/>
</dbReference>
<reference evidence="2" key="1">
    <citation type="submission" date="2020-11" db="EMBL/GenBank/DDBJ databases">
        <title>Chlorella ohadii genome sequencing and assembly.</title>
        <authorList>
            <person name="Murik O."/>
            <person name="Treves H."/>
            <person name="Kedem I."/>
            <person name="Shotland Y."/>
            <person name="Kaplan A."/>
        </authorList>
    </citation>
    <scope>NUCLEOTIDE SEQUENCE</scope>
    <source>
        <strain evidence="2">1</strain>
    </source>
</reference>
<dbReference type="Proteomes" id="UP001205105">
    <property type="component" value="Unassembled WGS sequence"/>
</dbReference>
<evidence type="ECO:0000256" key="1">
    <source>
        <dbReference type="SAM" id="MobiDB-lite"/>
    </source>
</evidence>